<gene>
    <name evidence="7" type="ORF">FOZ61_006606</name>
</gene>
<evidence type="ECO:0000256" key="1">
    <source>
        <dbReference type="ARBA" id="ARBA00004170"/>
    </source>
</evidence>
<evidence type="ECO:0000313" key="8">
    <source>
        <dbReference type="Proteomes" id="UP000570595"/>
    </source>
</evidence>
<evidence type="ECO:0000259" key="6">
    <source>
        <dbReference type="PROSITE" id="PS51837"/>
    </source>
</evidence>
<keyword evidence="5" id="KW-0472">Membrane</keyword>
<comment type="caution">
    <text evidence="7">The sequence shown here is derived from an EMBL/GenBank/DDBJ whole genome shotgun (WGS) entry which is preliminary data.</text>
</comment>
<dbReference type="InterPro" id="IPR006629">
    <property type="entry name" value="LITAF"/>
</dbReference>
<feature type="non-terminal residue" evidence="7">
    <location>
        <position position="257"/>
    </location>
</feature>
<evidence type="ECO:0000256" key="2">
    <source>
        <dbReference type="ARBA" id="ARBA00005975"/>
    </source>
</evidence>
<dbReference type="EMBL" id="JABAHT010000380">
    <property type="protein sequence ID" value="KAF4656929.1"/>
    <property type="molecule type" value="Genomic_DNA"/>
</dbReference>
<dbReference type="OrthoDB" id="5599753at2759"/>
<sequence>MSTPPGKADSYPTAPPPMVVGQPYQPQQPQMFNKSEAVFVQPPAAVVYMPSFAHLHIMAIEPNPAVVVGQPVVMVRQPPAVIVTHEFGDKPLVLTCPRCHTRVITDVRHEPAAASGPAMIGQPMAATPPPVAVVYMPEFGDDPVTLDCPNCKNKVVTRVEHESKCGTYICCCLLCLLFWPLFWLPFCCDSCQEAKHSCPNCGHPLGKKKRQKDRQINNLHLPDGIAVGDSPTNGAAAWTVENHGLRGGSTKALEQEQ</sequence>
<dbReference type="AlphaFoldDB" id="A0A7J6LCJ5"/>
<accession>A0A7J6LCJ5</accession>
<protein>
    <recommendedName>
        <fullName evidence="6">LITAF domain-containing protein</fullName>
    </recommendedName>
</protein>
<comment type="similarity">
    <text evidence="2">Belongs to the CDIP1/LITAF family.</text>
</comment>
<evidence type="ECO:0000313" key="7">
    <source>
        <dbReference type="EMBL" id="KAF4656929.1"/>
    </source>
</evidence>
<dbReference type="Pfam" id="PF10601">
    <property type="entry name" value="zf-LITAF-like"/>
    <property type="match status" value="1"/>
</dbReference>
<name>A0A7J6LCJ5_PEROL</name>
<dbReference type="PANTHER" id="PTHR23292">
    <property type="entry name" value="LIPOPOLYSACCHARIDE-INDUCED TUMOR NECROSIS FACTOR-ALPHA FACTOR"/>
    <property type="match status" value="1"/>
</dbReference>
<evidence type="ECO:0000256" key="5">
    <source>
        <dbReference type="ARBA" id="ARBA00023136"/>
    </source>
</evidence>
<dbReference type="PROSITE" id="PS51837">
    <property type="entry name" value="LITAF"/>
    <property type="match status" value="1"/>
</dbReference>
<reference evidence="7 8" key="1">
    <citation type="submission" date="2020-04" db="EMBL/GenBank/DDBJ databases">
        <title>Perkinsus olseni comparative genomics.</title>
        <authorList>
            <person name="Bogema D.R."/>
        </authorList>
    </citation>
    <scope>NUCLEOTIDE SEQUENCE [LARGE SCALE GENOMIC DNA]</scope>
    <source>
        <strain evidence="7">ATCC PRA-179</strain>
    </source>
</reference>
<comment type="subcellular location">
    <subcellularLocation>
        <location evidence="1">Membrane</location>
        <topology evidence="1">Peripheral membrane protein</topology>
    </subcellularLocation>
</comment>
<proteinExistence type="inferred from homology"/>
<dbReference type="GO" id="GO:0016020">
    <property type="term" value="C:membrane"/>
    <property type="evidence" value="ECO:0007669"/>
    <property type="project" value="UniProtKB-SubCell"/>
</dbReference>
<evidence type="ECO:0000256" key="3">
    <source>
        <dbReference type="ARBA" id="ARBA00022723"/>
    </source>
</evidence>
<dbReference type="SMART" id="SM00714">
    <property type="entry name" value="LITAF"/>
    <property type="match status" value="1"/>
</dbReference>
<dbReference type="GO" id="GO:0008270">
    <property type="term" value="F:zinc ion binding"/>
    <property type="evidence" value="ECO:0007669"/>
    <property type="project" value="TreeGrafter"/>
</dbReference>
<dbReference type="PANTHER" id="PTHR23292:SF6">
    <property type="entry name" value="FI16602P1-RELATED"/>
    <property type="match status" value="1"/>
</dbReference>
<evidence type="ECO:0000256" key="4">
    <source>
        <dbReference type="ARBA" id="ARBA00022833"/>
    </source>
</evidence>
<organism evidence="7 8">
    <name type="scientific">Perkinsus olseni</name>
    <name type="common">Perkinsus atlanticus</name>
    <dbReference type="NCBI Taxonomy" id="32597"/>
    <lineage>
        <taxon>Eukaryota</taxon>
        <taxon>Sar</taxon>
        <taxon>Alveolata</taxon>
        <taxon>Perkinsozoa</taxon>
        <taxon>Perkinsea</taxon>
        <taxon>Perkinsida</taxon>
        <taxon>Perkinsidae</taxon>
        <taxon>Perkinsus</taxon>
    </lineage>
</organism>
<dbReference type="Proteomes" id="UP000570595">
    <property type="component" value="Unassembled WGS sequence"/>
</dbReference>
<keyword evidence="4" id="KW-0862">Zinc</keyword>
<feature type="domain" description="LITAF" evidence="6">
    <location>
        <begin position="128"/>
        <end position="210"/>
    </location>
</feature>
<dbReference type="InterPro" id="IPR037519">
    <property type="entry name" value="LITAF_fam"/>
</dbReference>
<keyword evidence="3" id="KW-0479">Metal-binding</keyword>